<dbReference type="OrthoDB" id="36970at2759"/>
<dbReference type="HOGENOM" id="CLU_436186_0_0_1"/>
<sequence length="629" mass="69324">MALAGLQSFIAGLDPGGALAQIAYSTTNNQQLGYGKDPFSPFQFIPYGTWDNYGRGDLPSVLEQAFRDTVVLGHQRDGSKDPDYSFIDILQLAEPSAEFFNEKLHEGPDAGKTLIQIIAETVDGVGPTVTPVIRFLAGFPSPPAKNICPENFTEVFWPGGKPIFKHPKAMLYGVVKKWVNSLIDLNPDNYPYVPWNVIDFLNHTMNDFSRDLFSLFIEGLSSLTLSPPSWNHAKIVAVDGRALLTGGGNYYDLYTSKGGGSLIDNDITILGDAALAAHNYSDYLWEYLNGNQVSKNDPAGVIWSAPLNGSAPQGGIPLGRSAPLFPQNTPRLSGNKVPVLSVGKIGNFQLALGIAYPAQLLDAVRDIINQILFEVLSAFSDPLSSYIASLVNGTSDVNVMSDLKSLGVTPAAWASRAARVHAISQARDNQMSQQMLVNWDLTANEYTKFAINFINSWFNKKIPEITFHWDGKVWPYDLLMAISTALVSIDTNHPKDPEKGFYLVLSERVNDPLGYQDNTTLTELKSRLQIVMSGMAKSGLVNPVSDVSTILETRFHAKRSVLDSPSLPHSKRLHTKVVDVDSSLLYIGSDNAYPQWNEQFGVWIQEQESVKAWEDGFFWGLWKRALVVD</sequence>
<name>J3PFU6_GAET3</name>
<reference evidence="3" key="4">
    <citation type="journal article" date="2015" name="G3 (Bethesda)">
        <title>Genome sequences of three phytopathogenic species of the Magnaporthaceae family of fungi.</title>
        <authorList>
            <person name="Okagaki L.H."/>
            <person name="Nunes C.C."/>
            <person name="Sailsbery J."/>
            <person name="Clay B."/>
            <person name="Brown D."/>
            <person name="John T."/>
            <person name="Oh Y."/>
            <person name="Young N."/>
            <person name="Fitzgerald M."/>
            <person name="Haas B.J."/>
            <person name="Zeng Q."/>
            <person name="Young S."/>
            <person name="Adiconis X."/>
            <person name="Fan L."/>
            <person name="Levin J.Z."/>
            <person name="Mitchell T.K."/>
            <person name="Okubara P.A."/>
            <person name="Farman M.L."/>
            <person name="Kohn L.M."/>
            <person name="Birren B."/>
            <person name="Ma L.-J."/>
            <person name="Dean R.A."/>
        </authorList>
    </citation>
    <scope>NUCLEOTIDE SEQUENCE</scope>
    <source>
        <strain evidence="3">R3-111a-1</strain>
    </source>
</reference>
<accession>J3PFU6</accession>
<dbReference type="Proteomes" id="UP000006039">
    <property type="component" value="Unassembled WGS sequence"/>
</dbReference>
<dbReference type="VEuPathDB" id="FungiDB:GGTG_12371"/>
<dbReference type="EnsemblFungi" id="EJT70198">
    <property type="protein sequence ID" value="EJT70198"/>
    <property type="gene ID" value="GGTG_12371"/>
</dbReference>
<dbReference type="AlphaFoldDB" id="J3PFU6"/>
<dbReference type="Gene3D" id="3.30.870.10">
    <property type="entry name" value="Endonuclease Chain A"/>
    <property type="match status" value="2"/>
</dbReference>
<dbReference type="SMART" id="SM00155">
    <property type="entry name" value="PLDc"/>
    <property type="match status" value="2"/>
</dbReference>
<dbReference type="InterPro" id="IPR001736">
    <property type="entry name" value="PLipase_D/transphosphatidylase"/>
</dbReference>
<evidence type="ECO:0000259" key="1">
    <source>
        <dbReference type="PROSITE" id="PS50035"/>
    </source>
</evidence>
<dbReference type="eggNOG" id="ENOG502RQGQ">
    <property type="taxonomic scope" value="Eukaryota"/>
</dbReference>
<gene>
    <name evidence="3" type="primary">20352829</name>
    <name evidence="2" type="ORF">GGTG_12371</name>
</gene>
<reference evidence="2" key="3">
    <citation type="submission" date="2010-09" db="EMBL/GenBank/DDBJ databases">
        <title>Annotation of Gaeumannomyces graminis var. tritici R3-111a-1.</title>
        <authorList>
            <consortium name="The Broad Institute Genome Sequencing Platform"/>
            <person name="Ma L.-J."/>
            <person name="Dead R."/>
            <person name="Young S.K."/>
            <person name="Zeng Q."/>
            <person name="Gargeya S."/>
            <person name="Fitzgerald M."/>
            <person name="Haas B."/>
            <person name="Abouelleil A."/>
            <person name="Alvarado L."/>
            <person name="Arachchi H.M."/>
            <person name="Berlin A."/>
            <person name="Brown A."/>
            <person name="Chapman S.B."/>
            <person name="Chen Z."/>
            <person name="Dunbar C."/>
            <person name="Freedman E."/>
            <person name="Gearin G."/>
            <person name="Gellesch M."/>
            <person name="Goldberg J."/>
            <person name="Griggs A."/>
            <person name="Gujja S."/>
            <person name="Heiman D."/>
            <person name="Howarth C."/>
            <person name="Larson L."/>
            <person name="Lui A."/>
            <person name="MacDonald P.J.P."/>
            <person name="Mehta T."/>
            <person name="Montmayeur A."/>
            <person name="Murphy C."/>
            <person name="Neiman D."/>
            <person name="Pearson M."/>
            <person name="Priest M."/>
            <person name="Roberts A."/>
            <person name="Saif S."/>
            <person name="Shea T."/>
            <person name="Shenoy N."/>
            <person name="Sisk P."/>
            <person name="Stolte C."/>
            <person name="Sykes S."/>
            <person name="Yandava C."/>
            <person name="Wortman J."/>
            <person name="Nusbaum C."/>
            <person name="Birren B."/>
        </authorList>
    </citation>
    <scope>NUCLEOTIDE SEQUENCE</scope>
    <source>
        <strain evidence="2">R3-111a-1</strain>
    </source>
</reference>
<keyword evidence="4" id="KW-1185">Reference proteome</keyword>
<organism evidence="2">
    <name type="scientific">Gaeumannomyces tritici (strain R3-111a-1)</name>
    <name type="common">Wheat and barley take-all root rot fungus</name>
    <name type="synonym">Gaeumannomyces graminis var. tritici</name>
    <dbReference type="NCBI Taxonomy" id="644352"/>
    <lineage>
        <taxon>Eukaryota</taxon>
        <taxon>Fungi</taxon>
        <taxon>Dikarya</taxon>
        <taxon>Ascomycota</taxon>
        <taxon>Pezizomycotina</taxon>
        <taxon>Sordariomycetes</taxon>
        <taxon>Sordariomycetidae</taxon>
        <taxon>Magnaporthales</taxon>
        <taxon>Magnaporthaceae</taxon>
        <taxon>Gaeumannomyces</taxon>
    </lineage>
</organism>
<dbReference type="PANTHER" id="PTHR21248">
    <property type="entry name" value="CARDIOLIPIN SYNTHASE"/>
    <property type="match status" value="1"/>
</dbReference>
<evidence type="ECO:0000313" key="4">
    <source>
        <dbReference type="Proteomes" id="UP000006039"/>
    </source>
</evidence>
<reference evidence="3" key="5">
    <citation type="submission" date="2018-04" db="UniProtKB">
        <authorList>
            <consortium name="EnsemblFungi"/>
        </authorList>
    </citation>
    <scope>IDENTIFICATION</scope>
    <source>
        <strain evidence="3">R3-111a-1</strain>
    </source>
</reference>
<proteinExistence type="predicted"/>
<dbReference type="SUPFAM" id="SSF56024">
    <property type="entry name" value="Phospholipase D/nuclease"/>
    <property type="match status" value="2"/>
</dbReference>
<evidence type="ECO:0000313" key="2">
    <source>
        <dbReference type="EMBL" id="EJT70198.1"/>
    </source>
</evidence>
<dbReference type="GO" id="GO:0003824">
    <property type="term" value="F:catalytic activity"/>
    <property type="evidence" value="ECO:0007669"/>
    <property type="project" value="InterPro"/>
</dbReference>
<reference evidence="2" key="2">
    <citation type="submission" date="2010-07" db="EMBL/GenBank/DDBJ databases">
        <authorList>
            <consortium name="The Broad Institute Genome Sequencing Platform"/>
            <consortium name="Broad Institute Genome Sequencing Center for Infectious Disease"/>
            <person name="Ma L.-J."/>
            <person name="Dead R."/>
            <person name="Young S."/>
            <person name="Zeng Q."/>
            <person name="Koehrsen M."/>
            <person name="Alvarado L."/>
            <person name="Berlin A."/>
            <person name="Chapman S.B."/>
            <person name="Chen Z."/>
            <person name="Freedman E."/>
            <person name="Gellesch M."/>
            <person name="Goldberg J."/>
            <person name="Griggs A."/>
            <person name="Gujja S."/>
            <person name="Heilman E.R."/>
            <person name="Heiman D."/>
            <person name="Hepburn T."/>
            <person name="Howarth C."/>
            <person name="Jen D."/>
            <person name="Larson L."/>
            <person name="Mehta T."/>
            <person name="Neiman D."/>
            <person name="Pearson M."/>
            <person name="Roberts A."/>
            <person name="Saif S."/>
            <person name="Shea T."/>
            <person name="Shenoy N."/>
            <person name="Sisk P."/>
            <person name="Stolte C."/>
            <person name="Sykes S."/>
            <person name="Walk T."/>
            <person name="White J."/>
            <person name="Yandava C."/>
            <person name="Haas B."/>
            <person name="Nusbaum C."/>
            <person name="Birren B."/>
        </authorList>
    </citation>
    <scope>NUCLEOTIDE SEQUENCE</scope>
    <source>
        <strain evidence="2">R3-111a-1</strain>
    </source>
</reference>
<feature type="domain" description="PLD phosphodiesterase" evidence="1">
    <location>
        <begin position="569"/>
        <end position="596"/>
    </location>
</feature>
<evidence type="ECO:0000313" key="3">
    <source>
        <dbReference type="EnsemblFungi" id="EJT70198"/>
    </source>
</evidence>
<dbReference type="PANTHER" id="PTHR21248:SF22">
    <property type="entry name" value="PHOSPHOLIPASE D"/>
    <property type="match status" value="1"/>
</dbReference>
<protein>
    <recommendedName>
        <fullName evidence="1">PLD phosphodiesterase domain-containing protein</fullName>
    </recommendedName>
</protein>
<dbReference type="PROSITE" id="PS50035">
    <property type="entry name" value="PLD"/>
    <property type="match status" value="2"/>
</dbReference>
<dbReference type="GeneID" id="20352829"/>
<dbReference type="EMBL" id="GL385402">
    <property type="protein sequence ID" value="EJT70198.1"/>
    <property type="molecule type" value="Genomic_DNA"/>
</dbReference>
<dbReference type="RefSeq" id="XP_009228532.1">
    <property type="nucleotide sequence ID" value="XM_009230268.1"/>
</dbReference>
<reference evidence="4" key="1">
    <citation type="submission" date="2010-07" db="EMBL/GenBank/DDBJ databases">
        <title>The genome sequence of Gaeumannomyces graminis var. tritici strain R3-111a-1.</title>
        <authorList>
            <consortium name="The Broad Institute Genome Sequencing Platform"/>
            <person name="Ma L.-J."/>
            <person name="Dead R."/>
            <person name="Young S."/>
            <person name="Zeng Q."/>
            <person name="Koehrsen M."/>
            <person name="Alvarado L."/>
            <person name="Berlin A."/>
            <person name="Chapman S.B."/>
            <person name="Chen Z."/>
            <person name="Freedman E."/>
            <person name="Gellesch M."/>
            <person name="Goldberg J."/>
            <person name="Griggs A."/>
            <person name="Gujja S."/>
            <person name="Heilman E.R."/>
            <person name="Heiman D."/>
            <person name="Hepburn T."/>
            <person name="Howarth C."/>
            <person name="Jen D."/>
            <person name="Larson L."/>
            <person name="Mehta T."/>
            <person name="Neiman D."/>
            <person name="Pearson M."/>
            <person name="Roberts A."/>
            <person name="Saif S."/>
            <person name="Shea T."/>
            <person name="Shenoy N."/>
            <person name="Sisk P."/>
            <person name="Stolte C."/>
            <person name="Sykes S."/>
            <person name="Walk T."/>
            <person name="White J."/>
            <person name="Yandava C."/>
            <person name="Haas B."/>
            <person name="Nusbaum C."/>
            <person name="Birren B."/>
        </authorList>
    </citation>
    <scope>NUCLEOTIDE SEQUENCE [LARGE SCALE GENOMIC DNA]</scope>
    <source>
        <strain evidence="4">R3-111a-1</strain>
    </source>
</reference>
<feature type="domain" description="PLD phosphodiesterase" evidence="1">
    <location>
        <begin position="231"/>
        <end position="254"/>
    </location>
</feature>